<dbReference type="PANTHER" id="PTHR24412:SF489">
    <property type="entry name" value="RING FINGER DOMAIN AND KELCH REPEAT-CONTAINING PROTEIN DDB_G0271372"/>
    <property type="match status" value="1"/>
</dbReference>
<feature type="signal peptide" evidence="3">
    <location>
        <begin position="1"/>
        <end position="20"/>
    </location>
</feature>
<organism evidence="4 5">
    <name type="scientific">Salinimicrobium marinum</name>
    <dbReference type="NCBI Taxonomy" id="680283"/>
    <lineage>
        <taxon>Bacteria</taxon>
        <taxon>Pseudomonadati</taxon>
        <taxon>Bacteroidota</taxon>
        <taxon>Flavobacteriia</taxon>
        <taxon>Flavobacteriales</taxon>
        <taxon>Flavobacteriaceae</taxon>
        <taxon>Salinimicrobium</taxon>
    </lineage>
</organism>
<reference evidence="4" key="1">
    <citation type="journal article" date="2014" name="Int. J. Syst. Evol. Microbiol.">
        <title>Complete genome sequence of Corynebacterium casei LMG S-19264T (=DSM 44701T), isolated from a smear-ripened cheese.</title>
        <authorList>
            <consortium name="US DOE Joint Genome Institute (JGI-PGF)"/>
            <person name="Walter F."/>
            <person name="Albersmeier A."/>
            <person name="Kalinowski J."/>
            <person name="Ruckert C."/>
        </authorList>
    </citation>
    <scope>NUCLEOTIDE SEQUENCE</scope>
    <source>
        <strain evidence="4">KCTC 12719</strain>
    </source>
</reference>
<comment type="caution">
    <text evidence="4">The sequence shown here is derived from an EMBL/GenBank/DDBJ whole genome shotgun (WGS) entry which is preliminary data.</text>
</comment>
<protein>
    <recommendedName>
        <fullName evidence="6">Kelch motif-containing protein</fullName>
    </recommendedName>
</protein>
<dbReference type="Gene3D" id="2.60.40.1120">
    <property type="entry name" value="Carboxypeptidase-like, regulatory domain"/>
    <property type="match status" value="1"/>
</dbReference>
<evidence type="ECO:0000313" key="5">
    <source>
        <dbReference type="Proteomes" id="UP000610456"/>
    </source>
</evidence>
<dbReference type="PANTHER" id="PTHR24412">
    <property type="entry name" value="KELCH PROTEIN"/>
    <property type="match status" value="1"/>
</dbReference>
<feature type="chain" id="PRO_5037288239" description="Kelch motif-containing protein" evidence="3">
    <location>
        <begin position="21"/>
        <end position="450"/>
    </location>
</feature>
<dbReference type="SUPFAM" id="SSF49464">
    <property type="entry name" value="Carboxypeptidase regulatory domain-like"/>
    <property type="match status" value="1"/>
</dbReference>
<dbReference type="InterPro" id="IPR011043">
    <property type="entry name" value="Gal_Oxase/kelch_b-propeller"/>
</dbReference>
<keyword evidence="1" id="KW-0880">Kelch repeat</keyword>
<evidence type="ECO:0000256" key="3">
    <source>
        <dbReference type="SAM" id="SignalP"/>
    </source>
</evidence>
<accession>A0A918S798</accession>
<dbReference type="InterPro" id="IPR006652">
    <property type="entry name" value="Kelch_1"/>
</dbReference>
<evidence type="ECO:0008006" key="6">
    <source>
        <dbReference type="Google" id="ProtNLM"/>
    </source>
</evidence>
<keyword evidence="3" id="KW-0732">Signal</keyword>
<keyword evidence="5" id="KW-1185">Reference proteome</keyword>
<proteinExistence type="predicted"/>
<dbReference type="RefSeq" id="WP_189602728.1">
    <property type="nucleotide sequence ID" value="NZ_BMXB01000001.1"/>
</dbReference>
<dbReference type="EMBL" id="BMXB01000001">
    <property type="protein sequence ID" value="GHA24084.1"/>
    <property type="molecule type" value="Genomic_DNA"/>
</dbReference>
<dbReference type="Gene3D" id="2.120.10.80">
    <property type="entry name" value="Kelch-type beta propeller"/>
    <property type="match status" value="1"/>
</dbReference>
<evidence type="ECO:0000256" key="1">
    <source>
        <dbReference type="ARBA" id="ARBA00022441"/>
    </source>
</evidence>
<dbReference type="Pfam" id="PF13715">
    <property type="entry name" value="CarbopepD_reg_2"/>
    <property type="match status" value="1"/>
</dbReference>
<evidence type="ECO:0000256" key="2">
    <source>
        <dbReference type="ARBA" id="ARBA00022737"/>
    </source>
</evidence>
<dbReference type="SUPFAM" id="SSF50965">
    <property type="entry name" value="Galactose oxidase, central domain"/>
    <property type="match status" value="1"/>
</dbReference>
<keyword evidence="2" id="KW-0677">Repeat</keyword>
<dbReference type="InterPro" id="IPR008969">
    <property type="entry name" value="CarboxyPept-like_regulatory"/>
</dbReference>
<reference evidence="4" key="2">
    <citation type="submission" date="2020-09" db="EMBL/GenBank/DDBJ databases">
        <authorList>
            <person name="Sun Q."/>
            <person name="Kim S."/>
        </authorList>
    </citation>
    <scope>NUCLEOTIDE SEQUENCE</scope>
    <source>
        <strain evidence="4">KCTC 12719</strain>
    </source>
</reference>
<dbReference type="Pfam" id="PF01344">
    <property type="entry name" value="Kelch_1"/>
    <property type="match status" value="1"/>
</dbReference>
<evidence type="ECO:0000313" key="4">
    <source>
        <dbReference type="EMBL" id="GHA24084.1"/>
    </source>
</evidence>
<dbReference type="InterPro" id="IPR015915">
    <property type="entry name" value="Kelch-typ_b-propeller"/>
</dbReference>
<gene>
    <name evidence="4" type="ORF">GCM10007103_01620</name>
</gene>
<dbReference type="Proteomes" id="UP000610456">
    <property type="component" value="Unassembled WGS sequence"/>
</dbReference>
<name>A0A918S798_9FLAO</name>
<sequence>MKRVFLLIFFLILTSSLAHAQKVTGTVLDKESNEPVEGVHVTLPAYNYSTVTNKKGEFIIGLKAELSEKDSLYFTYVGYTTARFTLSQLQKMNHTVFLEVSLEELKEITLDSDRKLQPKIRFKKLASLDTKMYAFGSVLANDKIYVAGGNQSYVENGMRREMETNLAATLQDILDASSQNFSWEKYNGSLQVYDIKSDTWSMPQLELIERANHNLNYYDDKIIISGGTTVSLNGKYEYLADKIEIIDLKKDSVLVDKANPHRALGGATFIYEDNMILMGGSSKMKRNGTKDYLDKVHLYNFESGLWYEMAHMPLPKETQGVLLENKIFLVGGSRETALGGIESFDVTTGRWKKEAELMETSAAPAVTHHEKTIYFFDNGKIGSYHTETGELKEYKIDLKIQGAGLHYANDKLYIIGGFEEYKFRTRPLAGCYSIELAEFDLTEVARAIGF</sequence>
<dbReference type="AlphaFoldDB" id="A0A918S798"/>